<protein>
    <submittedName>
        <fullName evidence="1">Uncharacterized protein</fullName>
    </submittedName>
</protein>
<keyword evidence="2" id="KW-1185">Reference proteome</keyword>
<gene>
    <name evidence="1" type="ORF">HZH68_002356</name>
</gene>
<sequence>MRMRRRRISQRSLSLGEEGYLPLYQNARLLLGAVLPPTAPPASVTMSIATGNAFVYAGSFAAIWPYYDLRIRDNDLKNEG</sequence>
<evidence type="ECO:0000313" key="1">
    <source>
        <dbReference type="EMBL" id="KAF7413867.1"/>
    </source>
</evidence>
<organism evidence="1 2">
    <name type="scientific">Vespula germanica</name>
    <name type="common">German yellow jacket</name>
    <name type="synonym">Paravespula germanica</name>
    <dbReference type="NCBI Taxonomy" id="30212"/>
    <lineage>
        <taxon>Eukaryota</taxon>
        <taxon>Metazoa</taxon>
        <taxon>Ecdysozoa</taxon>
        <taxon>Arthropoda</taxon>
        <taxon>Hexapoda</taxon>
        <taxon>Insecta</taxon>
        <taxon>Pterygota</taxon>
        <taxon>Neoptera</taxon>
        <taxon>Endopterygota</taxon>
        <taxon>Hymenoptera</taxon>
        <taxon>Apocrita</taxon>
        <taxon>Aculeata</taxon>
        <taxon>Vespoidea</taxon>
        <taxon>Vespidae</taxon>
        <taxon>Vespinae</taxon>
        <taxon>Vespula</taxon>
    </lineage>
</organism>
<name>A0A834NLF3_VESGE</name>
<dbReference type="EMBL" id="JACSDZ010000002">
    <property type="protein sequence ID" value="KAF7413867.1"/>
    <property type="molecule type" value="Genomic_DNA"/>
</dbReference>
<evidence type="ECO:0000313" key="2">
    <source>
        <dbReference type="Proteomes" id="UP000617340"/>
    </source>
</evidence>
<dbReference type="AlphaFoldDB" id="A0A834NLF3"/>
<accession>A0A834NLF3</accession>
<reference evidence="1" key="1">
    <citation type="journal article" date="2020" name="G3 (Bethesda)">
        <title>High-Quality Assemblies for Three Invasive Social Wasps from the &lt;i&gt;Vespula&lt;/i&gt; Genus.</title>
        <authorList>
            <person name="Harrop T.W.R."/>
            <person name="Guhlin J."/>
            <person name="McLaughlin G.M."/>
            <person name="Permina E."/>
            <person name="Stockwell P."/>
            <person name="Gilligan J."/>
            <person name="Le Lec M.F."/>
            <person name="Gruber M.A.M."/>
            <person name="Quinn O."/>
            <person name="Lovegrove M."/>
            <person name="Duncan E.J."/>
            <person name="Remnant E.J."/>
            <person name="Van Eeckhoven J."/>
            <person name="Graham B."/>
            <person name="Knapp R.A."/>
            <person name="Langford K.W."/>
            <person name="Kronenberg Z."/>
            <person name="Press M.O."/>
            <person name="Eacker S.M."/>
            <person name="Wilson-Rankin E.E."/>
            <person name="Purcell J."/>
            <person name="Lester P.J."/>
            <person name="Dearden P.K."/>
        </authorList>
    </citation>
    <scope>NUCLEOTIDE SEQUENCE</scope>
    <source>
        <strain evidence="1">Linc-1</strain>
    </source>
</reference>
<comment type="caution">
    <text evidence="1">The sequence shown here is derived from an EMBL/GenBank/DDBJ whole genome shotgun (WGS) entry which is preliminary data.</text>
</comment>
<proteinExistence type="predicted"/>
<dbReference type="Proteomes" id="UP000617340">
    <property type="component" value="Unassembled WGS sequence"/>
</dbReference>